<accession>A0A4R2R4P0</accession>
<dbReference type="RefSeq" id="WP_132876010.1">
    <property type="nucleotide sequence ID" value="NZ_SLXQ01000001.1"/>
</dbReference>
<evidence type="ECO:0000313" key="2">
    <source>
        <dbReference type="Proteomes" id="UP000294911"/>
    </source>
</evidence>
<dbReference type="InterPro" id="IPR012348">
    <property type="entry name" value="RNR-like"/>
</dbReference>
<proteinExistence type="predicted"/>
<keyword evidence="2" id="KW-1185">Reference proteome</keyword>
<dbReference type="SUPFAM" id="SSF47240">
    <property type="entry name" value="Ferritin-like"/>
    <property type="match status" value="1"/>
</dbReference>
<gene>
    <name evidence="1" type="ORF">EV191_1011500</name>
</gene>
<sequence length="264" mass="30041">MAFDIDHFTQTSERVGWEDLDLDVFRDDPLPPATLRTLRYMADVEYHTVCYLRDMLVTPSHAEGDVTAFMTFWNREEFWHGEALSEVLRRHEISLDFDQLKAKRLKLGWKDRLAPIKQSVAANLAGTDFIAVHMAWGAANEWSAGTAYRRLAVLEDHPVLATLLHRIAKQESRHVAFYATQARTRLEDHPRAQRLTRLALRRFWGPVGTGVMPESEVTHVMTHLFSGPAGRVQAAHIDANIARLPGMEGLRIVQDALDRRGVPT</sequence>
<evidence type="ECO:0008006" key="3">
    <source>
        <dbReference type="Google" id="ProtNLM"/>
    </source>
</evidence>
<dbReference type="Gene3D" id="1.10.620.20">
    <property type="entry name" value="Ribonucleotide Reductase, subunit A"/>
    <property type="match status" value="1"/>
</dbReference>
<dbReference type="EMBL" id="SLXQ01000001">
    <property type="protein sequence ID" value="TCP57543.1"/>
    <property type="molecule type" value="Genomic_DNA"/>
</dbReference>
<name>A0A4R2R4P0_9PSEU</name>
<comment type="caution">
    <text evidence="1">The sequence shown here is derived from an EMBL/GenBank/DDBJ whole genome shotgun (WGS) entry which is preliminary data.</text>
</comment>
<dbReference type="OrthoDB" id="9810404at2"/>
<dbReference type="Proteomes" id="UP000294911">
    <property type="component" value="Unassembled WGS sequence"/>
</dbReference>
<reference evidence="1 2" key="1">
    <citation type="submission" date="2019-03" db="EMBL/GenBank/DDBJ databases">
        <title>Genomic Encyclopedia of Type Strains, Phase IV (KMG-IV): sequencing the most valuable type-strain genomes for metagenomic binning, comparative biology and taxonomic classification.</title>
        <authorList>
            <person name="Goeker M."/>
        </authorList>
    </citation>
    <scope>NUCLEOTIDE SEQUENCE [LARGE SCALE GENOMIC DNA]</scope>
    <source>
        <strain evidence="1 2">DSM 45765</strain>
    </source>
</reference>
<protein>
    <recommendedName>
        <fullName evidence="3">Fatty acid desaturase</fullName>
    </recommendedName>
</protein>
<dbReference type="InterPro" id="IPR009078">
    <property type="entry name" value="Ferritin-like_SF"/>
</dbReference>
<evidence type="ECO:0000313" key="1">
    <source>
        <dbReference type="EMBL" id="TCP57543.1"/>
    </source>
</evidence>
<dbReference type="AlphaFoldDB" id="A0A4R2R4P0"/>
<dbReference type="GO" id="GO:0016491">
    <property type="term" value="F:oxidoreductase activity"/>
    <property type="evidence" value="ECO:0007669"/>
    <property type="project" value="InterPro"/>
</dbReference>
<organism evidence="1 2">
    <name type="scientific">Tamaricihabitans halophyticus</name>
    <dbReference type="NCBI Taxonomy" id="1262583"/>
    <lineage>
        <taxon>Bacteria</taxon>
        <taxon>Bacillati</taxon>
        <taxon>Actinomycetota</taxon>
        <taxon>Actinomycetes</taxon>
        <taxon>Pseudonocardiales</taxon>
        <taxon>Pseudonocardiaceae</taxon>
        <taxon>Tamaricihabitans</taxon>
    </lineage>
</organism>